<feature type="region of interest" description="Disordered" evidence="1">
    <location>
        <begin position="170"/>
        <end position="203"/>
    </location>
</feature>
<feature type="region of interest" description="Disordered" evidence="1">
    <location>
        <begin position="393"/>
        <end position="415"/>
    </location>
</feature>
<accession>A0A5C3EU56</accession>
<dbReference type="Proteomes" id="UP000323386">
    <property type="component" value="Unassembled WGS sequence"/>
</dbReference>
<dbReference type="InterPro" id="IPR019410">
    <property type="entry name" value="Methyltransf_16"/>
</dbReference>
<gene>
    <name evidence="2" type="ORF">PSFLO_00676</name>
</gene>
<protein>
    <submittedName>
        <fullName evidence="2">Related to putative S-adenosylmethionine-dependent methyltransferase of the seven beta-strand family</fullName>
    </submittedName>
</protein>
<dbReference type="AlphaFoldDB" id="A0A5C3EU56"/>
<dbReference type="Pfam" id="PF10294">
    <property type="entry name" value="Methyltransf_16"/>
    <property type="match status" value="1"/>
</dbReference>
<dbReference type="Gene3D" id="3.40.50.150">
    <property type="entry name" value="Vaccinia Virus protein VP39"/>
    <property type="match status" value="1"/>
</dbReference>
<feature type="compositionally biased region" description="Polar residues" evidence="1">
    <location>
        <begin position="54"/>
        <end position="63"/>
    </location>
</feature>
<dbReference type="GO" id="GO:0008757">
    <property type="term" value="F:S-adenosylmethionine-dependent methyltransferase activity"/>
    <property type="evidence" value="ECO:0007669"/>
    <property type="project" value="UniProtKB-ARBA"/>
</dbReference>
<dbReference type="InterPro" id="IPR029063">
    <property type="entry name" value="SAM-dependent_MTases_sf"/>
</dbReference>
<dbReference type="EMBL" id="OOIP01000001">
    <property type="protein sequence ID" value="SPO35205.1"/>
    <property type="molecule type" value="Genomic_DNA"/>
</dbReference>
<proteinExistence type="predicted"/>
<dbReference type="PANTHER" id="PTHR14614">
    <property type="entry name" value="HEPATOCELLULAR CARCINOMA-ASSOCIATED ANTIGEN"/>
    <property type="match status" value="1"/>
</dbReference>
<dbReference type="PANTHER" id="PTHR14614:SF147">
    <property type="entry name" value="S-ADENOSYLMETHIONINE-DEPENDENT METHYLTRANSFERASE OF THE SEVEN BETA-STRAND FAMILY"/>
    <property type="match status" value="1"/>
</dbReference>
<sequence length="490" mass="53708">MASSTDLSALADPTRRLPPLRSEPSAVPLFTALCHLSELYSPHSLTPSERRTLASLSNPSSEGTDYRDTEAWQDALDSARVDASEQRYAMSWLTRLIATGLPWIDAEEHHGSQIDAETLLDLAGRVLGGQAGLEEAGAITRDFYFPLERSVIEMQASSSSLGAVHIHMRDESLPPSESKPRHRLEGEGGEITTNGDDDGEETSKNAAAAVGVQTWAAAVILGDMFLRRPDLFHADFVSLVDPPSSGNEGAAAQQRQRQQRRRGKMRIHELGAGTGLVGMAAAKGLQNRRWPATVTMSDFHDQVLDNLRFNLEQNFGTAALASASQDDVVDVRVEKVDWSVLHQRRLAPSAATAADEGAEGRSHLLLLADVIYDPQHATWLKSSIETLLLRPHEEEGEVEQDEDRAGSTGARGKSGRSRAHILIALRTSGKFEGLHKTVEEVFGRLDSDRPPGGDGLQLRILKVTELQKRQRLGRDDEQGYLWFEIGWIAV</sequence>
<reference evidence="2 3" key="1">
    <citation type="submission" date="2018-03" db="EMBL/GenBank/DDBJ databases">
        <authorList>
            <person name="Guldener U."/>
        </authorList>
    </citation>
    <scope>NUCLEOTIDE SEQUENCE [LARGE SCALE GENOMIC DNA]</scope>
    <source>
        <strain evidence="2 3">DAOM196992</strain>
    </source>
</reference>
<keyword evidence="3" id="KW-1185">Reference proteome</keyword>
<organism evidence="2 3">
    <name type="scientific">Pseudozyma flocculosa</name>
    <dbReference type="NCBI Taxonomy" id="84751"/>
    <lineage>
        <taxon>Eukaryota</taxon>
        <taxon>Fungi</taxon>
        <taxon>Dikarya</taxon>
        <taxon>Basidiomycota</taxon>
        <taxon>Ustilaginomycotina</taxon>
        <taxon>Ustilaginomycetes</taxon>
        <taxon>Ustilaginales</taxon>
        <taxon>Ustilaginaceae</taxon>
        <taxon>Pseudozyma</taxon>
    </lineage>
</organism>
<dbReference type="OrthoDB" id="433955at2759"/>
<feature type="region of interest" description="Disordered" evidence="1">
    <location>
        <begin position="47"/>
        <end position="67"/>
    </location>
</feature>
<dbReference type="SUPFAM" id="SSF53335">
    <property type="entry name" value="S-adenosyl-L-methionine-dependent methyltransferases"/>
    <property type="match status" value="1"/>
</dbReference>
<feature type="region of interest" description="Disordered" evidence="1">
    <location>
        <begin position="242"/>
        <end position="264"/>
    </location>
</feature>
<name>A0A5C3EU56_9BASI</name>
<feature type="region of interest" description="Disordered" evidence="1">
    <location>
        <begin position="1"/>
        <end position="22"/>
    </location>
</feature>
<keyword evidence="2" id="KW-0489">Methyltransferase</keyword>
<evidence type="ECO:0000256" key="1">
    <source>
        <dbReference type="SAM" id="MobiDB-lite"/>
    </source>
</evidence>
<evidence type="ECO:0000313" key="3">
    <source>
        <dbReference type="Proteomes" id="UP000323386"/>
    </source>
</evidence>
<dbReference type="GO" id="GO:0032259">
    <property type="term" value="P:methylation"/>
    <property type="evidence" value="ECO:0007669"/>
    <property type="project" value="UniProtKB-KW"/>
</dbReference>
<evidence type="ECO:0000313" key="2">
    <source>
        <dbReference type="EMBL" id="SPO35205.1"/>
    </source>
</evidence>
<keyword evidence="2" id="KW-0808">Transferase</keyword>